<dbReference type="AlphaFoldDB" id="A0AAV3Q316"/>
<accession>A0AAV3Q316</accession>
<dbReference type="Proteomes" id="UP001454036">
    <property type="component" value="Unassembled WGS sequence"/>
</dbReference>
<reference evidence="1 2" key="1">
    <citation type="submission" date="2024-01" db="EMBL/GenBank/DDBJ databases">
        <title>The complete chloroplast genome sequence of Lithospermum erythrorhizon: insights into the phylogenetic relationship among Boraginaceae species and the maternal lineages of purple gromwells.</title>
        <authorList>
            <person name="Okada T."/>
            <person name="Watanabe K."/>
        </authorList>
    </citation>
    <scope>NUCLEOTIDE SEQUENCE [LARGE SCALE GENOMIC DNA]</scope>
</reference>
<sequence length="94" mass="10353">MLVYSLLRRRLSQYKDISGSSKRPDLKAGNLLMSKDIRTNKSKKIGHVHYMTDKLSSDNDPVPVTIVSAVLIYTDHKLERGNLALAKVGTVAGG</sequence>
<protein>
    <submittedName>
        <fullName evidence="1">Uncharacterized protein</fullName>
    </submittedName>
</protein>
<comment type="caution">
    <text evidence="1">The sequence shown here is derived from an EMBL/GenBank/DDBJ whole genome shotgun (WGS) entry which is preliminary data.</text>
</comment>
<gene>
    <name evidence="1" type="ORF">LIER_15096</name>
</gene>
<dbReference type="EMBL" id="BAABME010003217">
    <property type="protein sequence ID" value="GAA0157943.1"/>
    <property type="molecule type" value="Genomic_DNA"/>
</dbReference>
<name>A0AAV3Q316_LITER</name>
<keyword evidence="2" id="KW-1185">Reference proteome</keyword>
<organism evidence="1 2">
    <name type="scientific">Lithospermum erythrorhizon</name>
    <name type="common">Purple gromwell</name>
    <name type="synonym">Lithospermum officinale var. erythrorhizon</name>
    <dbReference type="NCBI Taxonomy" id="34254"/>
    <lineage>
        <taxon>Eukaryota</taxon>
        <taxon>Viridiplantae</taxon>
        <taxon>Streptophyta</taxon>
        <taxon>Embryophyta</taxon>
        <taxon>Tracheophyta</taxon>
        <taxon>Spermatophyta</taxon>
        <taxon>Magnoliopsida</taxon>
        <taxon>eudicotyledons</taxon>
        <taxon>Gunneridae</taxon>
        <taxon>Pentapetalae</taxon>
        <taxon>asterids</taxon>
        <taxon>lamiids</taxon>
        <taxon>Boraginales</taxon>
        <taxon>Boraginaceae</taxon>
        <taxon>Boraginoideae</taxon>
        <taxon>Lithospermeae</taxon>
        <taxon>Lithospermum</taxon>
    </lineage>
</organism>
<proteinExistence type="predicted"/>
<evidence type="ECO:0000313" key="1">
    <source>
        <dbReference type="EMBL" id="GAA0157943.1"/>
    </source>
</evidence>
<evidence type="ECO:0000313" key="2">
    <source>
        <dbReference type="Proteomes" id="UP001454036"/>
    </source>
</evidence>